<dbReference type="AlphaFoldDB" id="A0A7V3ZXM9"/>
<dbReference type="GO" id="GO:0032259">
    <property type="term" value="P:methylation"/>
    <property type="evidence" value="ECO:0007669"/>
    <property type="project" value="UniProtKB-KW"/>
</dbReference>
<comment type="catalytic activity">
    <reaction evidence="7">
        <text>a 2'-deoxycytidine in DNA + S-adenosyl-L-methionine = an N(4)-methyl-2'-deoxycytidine in DNA + S-adenosyl-L-homocysteine + H(+)</text>
        <dbReference type="Rhea" id="RHEA:16857"/>
        <dbReference type="Rhea" id="RHEA-COMP:11369"/>
        <dbReference type="Rhea" id="RHEA-COMP:13674"/>
        <dbReference type="ChEBI" id="CHEBI:15378"/>
        <dbReference type="ChEBI" id="CHEBI:57856"/>
        <dbReference type="ChEBI" id="CHEBI:59789"/>
        <dbReference type="ChEBI" id="CHEBI:85452"/>
        <dbReference type="ChEBI" id="CHEBI:137933"/>
        <dbReference type="EC" id="2.1.1.113"/>
    </reaction>
</comment>
<dbReference type="CDD" id="cd02440">
    <property type="entry name" value="AdoMet_MTases"/>
    <property type="match status" value="1"/>
</dbReference>
<sequence length="390" mass="44747">MGNVQFIYELALAQLELRALGVDFQLTNGLREFKLLKAGNLEEVLKRVAYFKVVNGKYTDYFRIIQRNVTRSVNQYLTHWIYPYKGKFHPQMIRALLNIIGVRENDIVLDPFIGSGTTAIEAQLLGINCIGIDVSPLCVLQSRVKTESVDVIDEILAVKNNIMAKIKPNLFNQESDPFLTVIDFINDERVKNFYKMAYLVAVSDNARRKRELYQSFYKNLELMITSVEMVRDIAKELNLKLGRVEIKMGDARKLPLEDESVDGIITSPPYSIALDYVANDAHALKVLGYELPKIREEFIGVRGKGPERIDLYNQDMMESYREMYRVLKPKKFAAIVIGNATYGGEEVKTVEFTISHCEKLGFKLVKNIDKIIFGLYNIMQKENVLIFQKT</sequence>
<evidence type="ECO:0000256" key="2">
    <source>
        <dbReference type="ARBA" id="ARBA00012185"/>
    </source>
</evidence>
<keyword evidence="5" id="KW-0949">S-adenosyl-L-methionine</keyword>
<dbReference type="Gene3D" id="3.40.50.150">
    <property type="entry name" value="Vaccinia Virus protein VP39"/>
    <property type="match status" value="2"/>
</dbReference>
<keyword evidence="6" id="KW-0680">Restriction system</keyword>
<evidence type="ECO:0000256" key="6">
    <source>
        <dbReference type="ARBA" id="ARBA00022747"/>
    </source>
</evidence>
<dbReference type="PROSITE" id="PS00093">
    <property type="entry name" value="N4_MTASE"/>
    <property type="match status" value="1"/>
</dbReference>
<dbReference type="GO" id="GO:0005737">
    <property type="term" value="C:cytoplasm"/>
    <property type="evidence" value="ECO:0007669"/>
    <property type="project" value="TreeGrafter"/>
</dbReference>
<dbReference type="SUPFAM" id="SSF53335">
    <property type="entry name" value="S-adenosyl-L-methionine-dependent methyltransferases"/>
    <property type="match status" value="1"/>
</dbReference>
<accession>A0A7V3ZXM9</accession>
<dbReference type="InterPro" id="IPR017985">
    <property type="entry name" value="MeTrfase_CN4_CS"/>
</dbReference>
<protein>
    <recommendedName>
        <fullName evidence="2">site-specific DNA-methyltransferase (cytosine-N(4)-specific)</fullName>
        <ecNumber evidence="2">2.1.1.113</ecNumber>
    </recommendedName>
</protein>
<evidence type="ECO:0000313" key="9">
    <source>
        <dbReference type="EMBL" id="HGL17225.1"/>
    </source>
</evidence>
<dbReference type="InterPro" id="IPR029063">
    <property type="entry name" value="SAM-dependent_MTases_sf"/>
</dbReference>
<dbReference type="EMBL" id="DTDJ01000023">
    <property type="protein sequence ID" value="HGL17225.1"/>
    <property type="molecule type" value="Genomic_DNA"/>
</dbReference>
<evidence type="ECO:0000256" key="5">
    <source>
        <dbReference type="ARBA" id="ARBA00022691"/>
    </source>
</evidence>
<keyword evidence="4" id="KW-0808">Transferase</keyword>
<dbReference type="GO" id="GO:0009307">
    <property type="term" value="P:DNA restriction-modification system"/>
    <property type="evidence" value="ECO:0007669"/>
    <property type="project" value="UniProtKB-KW"/>
</dbReference>
<dbReference type="Pfam" id="PF01170">
    <property type="entry name" value="UPF0020"/>
    <property type="match status" value="1"/>
</dbReference>
<evidence type="ECO:0000256" key="1">
    <source>
        <dbReference type="ARBA" id="ARBA00010203"/>
    </source>
</evidence>
<dbReference type="PANTHER" id="PTHR13370:SF3">
    <property type="entry name" value="TRNA (GUANINE(10)-N2)-METHYLTRANSFERASE HOMOLOG"/>
    <property type="match status" value="1"/>
</dbReference>
<evidence type="ECO:0000259" key="8">
    <source>
        <dbReference type="Pfam" id="PF01170"/>
    </source>
</evidence>
<dbReference type="PANTHER" id="PTHR13370">
    <property type="entry name" value="RNA METHYLASE-RELATED"/>
    <property type="match status" value="1"/>
</dbReference>
<organism evidence="9">
    <name type="scientific">candidate division WOR-3 bacterium</name>
    <dbReference type="NCBI Taxonomy" id="2052148"/>
    <lineage>
        <taxon>Bacteria</taxon>
        <taxon>Bacteria division WOR-3</taxon>
    </lineage>
</organism>
<evidence type="ECO:0000256" key="7">
    <source>
        <dbReference type="ARBA" id="ARBA00049120"/>
    </source>
</evidence>
<dbReference type="GO" id="GO:0003677">
    <property type="term" value="F:DNA binding"/>
    <property type="evidence" value="ECO:0007669"/>
    <property type="project" value="InterPro"/>
</dbReference>
<evidence type="ECO:0000256" key="4">
    <source>
        <dbReference type="ARBA" id="ARBA00022679"/>
    </source>
</evidence>
<comment type="similarity">
    <text evidence="1">Belongs to the N(4)/N(6)-methyltransferase family. N(4) subfamily.</text>
</comment>
<name>A0A7V3ZXM9_UNCW3</name>
<feature type="domain" description="Ribosomal RNA large subunit methyltransferase K/L-like methyltransferase" evidence="8">
    <location>
        <begin position="85"/>
        <end position="275"/>
    </location>
</feature>
<dbReference type="EC" id="2.1.1.113" evidence="2"/>
<evidence type="ECO:0000256" key="3">
    <source>
        <dbReference type="ARBA" id="ARBA00022603"/>
    </source>
</evidence>
<dbReference type="GO" id="GO:0015667">
    <property type="term" value="F:site-specific DNA-methyltransferase (cytosine-N4-specific) activity"/>
    <property type="evidence" value="ECO:0007669"/>
    <property type="project" value="UniProtKB-EC"/>
</dbReference>
<reference evidence="9" key="1">
    <citation type="journal article" date="2020" name="mSystems">
        <title>Genome- and Community-Level Interaction Insights into Carbon Utilization and Element Cycling Functions of Hydrothermarchaeota in Hydrothermal Sediment.</title>
        <authorList>
            <person name="Zhou Z."/>
            <person name="Liu Y."/>
            <person name="Xu W."/>
            <person name="Pan J."/>
            <person name="Luo Z.H."/>
            <person name="Li M."/>
        </authorList>
    </citation>
    <scope>NUCLEOTIDE SEQUENCE [LARGE SCALE GENOMIC DNA]</scope>
    <source>
        <strain evidence="9">SpSt-69</strain>
    </source>
</reference>
<proteinExistence type="inferred from homology"/>
<gene>
    <name evidence="9" type="ORF">ENU66_02675</name>
</gene>
<comment type="caution">
    <text evidence="9">The sequence shown here is derived from an EMBL/GenBank/DDBJ whole genome shotgun (WGS) entry which is preliminary data.</text>
</comment>
<keyword evidence="3" id="KW-0489">Methyltransferase</keyword>
<dbReference type="InterPro" id="IPR000241">
    <property type="entry name" value="RlmKL-like_Mtase"/>
</dbReference>